<comment type="similarity">
    <text evidence="2">Belongs to the peptidase S1 family.</text>
</comment>
<dbReference type="PROSITE" id="PS00134">
    <property type="entry name" value="TRYPSIN_HIS"/>
    <property type="match status" value="1"/>
</dbReference>
<evidence type="ECO:0000256" key="14">
    <source>
        <dbReference type="SAM" id="SignalP"/>
    </source>
</evidence>
<sequence length="370" mass="40987">MGVSKFVVYNLFLLFFIGQSVSGFDHLWNCSTHIEFASRESNCHTLYQLRSPASVDSFSMAPSDMSQVHARGDEPAPQTQSDNSRQNISTFDADNGEFHFLVTGGYRPEKDDLVKFLVSVRLKQRSKFFGDDHMCGGCLISKTVVLTAAHCLVDESETVLPRNKLKVVAGTPRRLLKTSRTQQIKVKKVRPHPEFSAETLSNDIGILLLKSEMQPDENFVAIIPMAGEDPSAGLKCTVIGWGAIFENGPLPDEAVRGDLTILPNEFCYTLSLFEKGMICASNPKDFEVDSCQGDSGGPLICAGKVVGVVSFGEGCGKPFSAGVYADVYYYRNWIENNAAKCPLASWFWLLLIALFPERPITRRGSQRRFE</sequence>
<dbReference type="MEROPS" id="S01.B75"/>
<dbReference type="eggNOG" id="KOG3627">
    <property type="taxonomic scope" value="Eukaryota"/>
</dbReference>
<dbReference type="OrthoDB" id="10059102at2759"/>
<dbReference type="CDD" id="cd00190">
    <property type="entry name" value="Tryp_SPc"/>
    <property type="match status" value="1"/>
</dbReference>
<keyword evidence="4 12" id="KW-0645">Protease</keyword>
<feature type="domain" description="Peptidase S1" evidence="15">
    <location>
        <begin position="102"/>
        <end position="339"/>
    </location>
</feature>
<dbReference type="InterPro" id="IPR009003">
    <property type="entry name" value="Peptidase_S1_PA"/>
</dbReference>
<evidence type="ECO:0000256" key="9">
    <source>
        <dbReference type="ARBA" id="ARBA00023157"/>
    </source>
</evidence>
<keyword evidence="8" id="KW-0865">Zymogen</keyword>
<evidence type="ECO:0000256" key="3">
    <source>
        <dbReference type="ARBA" id="ARBA00022525"/>
    </source>
</evidence>
<dbReference type="InterPro" id="IPR018114">
    <property type="entry name" value="TRYPSIN_HIS"/>
</dbReference>
<dbReference type="SMART" id="SM00020">
    <property type="entry name" value="Tryp_SPc"/>
    <property type="match status" value="1"/>
</dbReference>
<evidence type="ECO:0000313" key="16">
    <source>
        <dbReference type="EMBL" id="EDW68966.2"/>
    </source>
</evidence>
<organism evidence="16 17">
    <name type="scientific">Drosophila virilis</name>
    <name type="common">Fruit fly</name>
    <dbReference type="NCBI Taxonomy" id="7244"/>
    <lineage>
        <taxon>Eukaryota</taxon>
        <taxon>Metazoa</taxon>
        <taxon>Ecdysozoa</taxon>
        <taxon>Arthropoda</taxon>
        <taxon>Hexapoda</taxon>
        <taxon>Insecta</taxon>
        <taxon>Pterygota</taxon>
        <taxon>Neoptera</taxon>
        <taxon>Endopterygota</taxon>
        <taxon>Diptera</taxon>
        <taxon>Brachycera</taxon>
        <taxon>Muscomorpha</taxon>
        <taxon>Ephydroidea</taxon>
        <taxon>Drosophilidae</taxon>
        <taxon>Drosophila</taxon>
    </lineage>
</organism>
<protein>
    <recommendedName>
        <fullName evidence="11">trypsin</fullName>
        <ecNumber evidence="11">3.4.21.4</ecNumber>
    </recommendedName>
</protein>
<evidence type="ECO:0000259" key="15">
    <source>
        <dbReference type="PROSITE" id="PS50240"/>
    </source>
</evidence>
<dbReference type="InterPro" id="IPR001254">
    <property type="entry name" value="Trypsin_dom"/>
</dbReference>
<dbReference type="SUPFAM" id="SSF50494">
    <property type="entry name" value="Trypsin-like serine proteases"/>
    <property type="match status" value="1"/>
</dbReference>
<name>B4LDU3_DROVI</name>
<dbReference type="HOGENOM" id="CLU_006842_7_2_1"/>
<evidence type="ECO:0000256" key="1">
    <source>
        <dbReference type="ARBA" id="ARBA00004239"/>
    </source>
</evidence>
<dbReference type="PROSITE" id="PS00135">
    <property type="entry name" value="TRYPSIN_SER"/>
    <property type="match status" value="1"/>
</dbReference>
<dbReference type="Proteomes" id="UP000008792">
    <property type="component" value="Unassembled WGS sequence"/>
</dbReference>
<evidence type="ECO:0000256" key="13">
    <source>
        <dbReference type="SAM" id="MobiDB-lite"/>
    </source>
</evidence>
<feature type="chain" id="PRO_5006457126" description="trypsin" evidence="14">
    <location>
        <begin position="24"/>
        <end position="370"/>
    </location>
</feature>
<feature type="signal peptide" evidence="14">
    <location>
        <begin position="1"/>
        <end position="23"/>
    </location>
</feature>
<evidence type="ECO:0000313" key="17">
    <source>
        <dbReference type="Proteomes" id="UP000008792"/>
    </source>
</evidence>
<keyword evidence="3" id="KW-0964">Secreted</keyword>
<keyword evidence="6 12" id="KW-0378">Hydrolase</keyword>
<reference evidence="16 17" key="1">
    <citation type="journal article" date="2007" name="Nature">
        <title>Evolution of genes and genomes on the Drosophila phylogeny.</title>
        <authorList>
            <consortium name="Drosophila 12 Genomes Consortium"/>
            <person name="Clark A.G."/>
            <person name="Eisen M.B."/>
            <person name="Smith D.R."/>
            <person name="Bergman C.M."/>
            <person name="Oliver B."/>
            <person name="Markow T.A."/>
            <person name="Kaufman T.C."/>
            <person name="Kellis M."/>
            <person name="Gelbart W."/>
            <person name="Iyer V.N."/>
            <person name="Pollard D.A."/>
            <person name="Sackton T.B."/>
            <person name="Larracuente A.M."/>
            <person name="Singh N.D."/>
            <person name="Abad J.P."/>
            <person name="Abt D.N."/>
            <person name="Adryan B."/>
            <person name="Aguade M."/>
            <person name="Akashi H."/>
            <person name="Anderson W.W."/>
            <person name="Aquadro C.F."/>
            <person name="Ardell D.H."/>
            <person name="Arguello R."/>
            <person name="Artieri C.G."/>
            <person name="Barbash D.A."/>
            <person name="Barker D."/>
            <person name="Barsanti P."/>
            <person name="Batterham P."/>
            <person name="Batzoglou S."/>
            <person name="Begun D."/>
            <person name="Bhutkar A."/>
            <person name="Blanco E."/>
            <person name="Bosak S.A."/>
            <person name="Bradley R.K."/>
            <person name="Brand A.D."/>
            <person name="Brent M.R."/>
            <person name="Brooks A.N."/>
            <person name="Brown R.H."/>
            <person name="Butlin R.K."/>
            <person name="Caggese C."/>
            <person name="Calvi B.R."/>
            <person name="Bernardo de Carvalho A."/>
            <person name="Caspi A."/>
            <person name="Castrezana S."/>
            <person name="Celniker S.E."/>
            <person name="Chang J.L."/>
            <person name="Chapple C."/>
            <person name="Chatterji S."/>
            <person name="Chinwalla A."/>
            <person name="Civetta A."/>
            <person name="Clifton S.W."/>
            <person name="Comeron J.M."/>
            <person name="Costello J.C."/>
            <person name="Coyne J.A."/>
            <person name="Daub J."/>
            <person name="David R.G."/>
            <person name="Delcher A.L."/>
            <person name="Delehaunty K."/>
            <person name="Do C.B."/>
            <person name="Ebling H."/>
            <person name="Edwards K."/>
            <person name="Eickbush T."/>
            <person name="Evans J.D."/>
            <person name="Filipski A."/>
            <person name="Findeiss S."/>
            <person name="Freyhult E."/>
            <person name="Fulton L."/>
            <person name="Fulton R."/>
            <person name="Garcia A.C."/>
            <person name="Gardiner A."/>
            <person name="Garfield D.A."/>
            <person name="Garvin B.E."/>
            <person name="Gibson G."/>
            <person name="Gilbert D."/>
            <person name="Gnerre S."/>
            <person name="Godfrey J."/>
            <person name="Good R."/>
            <person name="Gotea V."/>
            <person name="Gravely B."/>
            <person name="Greenberg A.J."/>
            <person name="Griffiths-Jones S."/>
            <person name="Gross S."/>
            <person name="Guigo R."/>
            <person name="Gustafson E.A."/>
            <person name="Haerty W."/>
            <person name="Hahn M.W."/>
            <person name="Halligan D.L."/>
            <person name="Halpern A.L."/>
            <person name="Halter G.M."/>
            <person name="Han M.V."/>
            <person name="Heger A."/>
            <person name="Hillier L."/>
            <person name="Hinrichs A.S."/>
            <person name="Holmes I."/>
            <person name="Hoskins R.A."/>
            <person name="Hubisz M.J."/>
            <person name="Hultmark D."/>
            <person name="Huntley M.A."/>
            <person name="Jaffe D.B."/>
            <person name="Jagadeeshan S."/>
            <person name="Jeck W.R."/>
            <person name="Johnson J."/>
            <person name="Jones C.D."/>
            <person name="Jordan W.C."/>
            <person name="Karpen G.H."/>
            <person name="Kataoka E."/>
            <person name="Keightley P.D."/>
            <person name="Kheradpour P."/>
            <person name="Kirkness E.F."/>
            <person name="Koerich L.B."/>
            <person name="Kristiansen K."/>
            <person name="Kudrna D."/>
            <person name="Kulathinal R.J."/>
            <person name="Kumar S."/>
            <person name="Kwok R."/>
            <person name="Lander E."/>
            <person name="Langley C.H."/>
            <person name="Lapoint R."/>
            <person name="Lazzaro B.P."/>
            <person name="Lee S.J."/>
            <person name="Levesque L."/>
            <person name="Li R."/>
            <person name="Lin C.F."/>
            <person name="Lin M.F."/>
            <person name="Lindblad-Toh K."/>
            <person name="Llopart A."/>
            <person name="Long M."/>
            <person name="Low L."/>
            <person name="Lozovsky E."/>
            <person name="Lu J."/>
            <person name="Luo M."/>
            <person name="Machado C.A."/>
            <person name="Makalowski W."/>
            <person name="Marzo M."/>
            <person name="Matsuda M."/>
            <person name="Matzkin L."/>
            <person name="McAllister B."/>
            <person name="McBride C.S."/>
            <person name="McKernan B."/>
            <person name="McKernan K."/>
            <person name="Mendez-Lago M."/>
            <person name="Minx P."/>
            <person name="Mollenhauer M.U."/>
            <person name="Montooth K."/>
            <person name="Mount S.M."/>
            <person name="Mu X."/>
            <person name="Myers E."/>
            <person name="Negre B."/>
            <person name="Newfeld S."/>
            <person name="Nielsen R."/>
            <person name="Noor M.A."/>
            <person name="O'Grady P."/>
            <person name="Pachter L."/>
            <person name="Papaceit M."/>
            <person name="Parisi M.J."/>
            <person name="Parisi M."/>
            <person name="Parts L."/>
            <person name="Pedersen J.S."/>
            <person name="Pesole G."/>
            <person name="Phillippy A.M."/>
            <person name="Ponting C.P."/>
            <person name="Pop M."/>
            <person name="Porcelli D."/>
            <person name="Powell J.R."/>
            <person name="Prohaska S."/>
            <person name="Pruitt K."/>
            <person name="Puig M."/>
            <person name="Quesneville H."/>
            <person name="Ram K.R."/>
            <person name="Rand D."/>
            <person name="Rasmussen M.D."/>
            <person name="Reed L.K."/>
            <person name="Reenan R."/>
            <person name="Reily A."/>
            <person name="Remington K.A."/>
            <person name="Rieger T.T."/>
            <person name="Ritchie M.G."/>
            <person name="Robin C."/>
            <person name="Rogers Y.H."/>
            <person name="Rohde C."/>
            <person name="Rozas J."/>
            <person name="Rubenfield M.J."/>
            <person name="Ruiz A."/>
            <person name="Russo S."/>
            <person name="Salzberg S.L."/>
            <person name="Sanchez-Gracia A."/>
            <person name="Saranga D.J."/>
            <person name="Sato H."/>
            <person name="Schaeffer S.W."/>
            <person name="Schatz M.C."/>
            <person name="Schlenke T."/>
            <person name="Schwartz R."/>
            <person name="Segarra C."/>
            <person name="Singh R.S."/>
            <person name="Sirot L."/>
            <person name="Sirota M."/>
            <person name="Sisneros N.B."/>
            <person name="Smith C.D."/>
            <person name="Smith T.F."/>
            <person name="Spieth J."/>
            <person name="Stage D.E."/>
            <person name="Stark A."/>
            <person name="Stephan W."/>
            <person name="Strausberg R.L."/>
            <person name="Strempel S."/>
            <person name="Sturgill D."/>
            <person name="Sutton G."/>
            <person name="Sutton G.G."/>
            <person name="Tao W."/>
            <person name="Teichmann S."/>
            <person name="Tobari Y.N."/>
            <person name="Tomimura Y."/>
            <person name="Tsolas J.M."/>
            <person name="Valente V.L."/>
            <person name="Venter E."/>
            <person name="Venter J.C."/>
            <person name="Vicario S."/>
            <person name="Vieira F.G."/>
            <person name="Vilella A.J."/>
            <person name="Villasante A."/>
            <person name="Walenz B."/>
            <person name="Wang J."/>
            <person name="Wasserman M."/>
            <person name="Watts T."/>
            <person name="Wilson D."/>
            <person name="Wilson R.K."/>
            <person name="Wing R.A."/>
            <person name="Wolfner M.F."/>
            <person name="Wong A."/>
            <person name="Wong G.K."/>
            <person name="Wu C.I."/>
            <person name="Wu G."/>
            <person name="Yamamoto D."/>
            <person name="Yang H.P."/>
            <person name="Yang S.P."/>
            <person name="Yorke J.A."/>
            <person name="Yoshida K."/>
            <person name="Zdobnov E."/>
            <person name="Zhang P."/>
            <person name="Zhang Y."/>
            <person name="Zimin A.V."/>
            <person name="Baldwin J."/>
            <person name="Abdouelleil A."/>
            <person name="Abdulkadir J."/>
            <person name="Abebe A."/>
            <person name="Abera B."/>
            <person name="Abreu J."/>
            <person name="Acer S.C."/>
            <person name="Aftuck L."/>
            <person name="Alexander A."/>
            <person name="An P."/>
            <person name="Anderson E."/>
            <person name="Anderson S."/>
            <person name="Arachi H."/>
            <person name="Azer M."/>
            <person name="Bachantsang P."/>
            <person name="Barry A."/>
            <person name="Bayul T."/>
            <person name="Berlin A."/>
            <person name="Bessette D."/>
            <person name="Bloom T."/>
            <person name="Blye J."/>
            <person name="Boguslavskiy L."/>
            <person name="Bonnet C."/>
            <person name="Boukhgalter B."/>
            <person name="Bourzgui I."/>
            <person name="Brown A."/>
            <person name="Cahill P."/>
            <person name="Channer S."/>
            <person name="Cheshatsang Y."/>
            <person name="Chuda L."/>
            <person name="Citroen M."/>
            <person name="Collymore A."/>
            <person name="Cooke P."/>
            <person name="Costello M."/>
            <person name="D'Aco K."/>
            <person name="Daza R."/>
            <person name="De Haan G."/>
            <person name="DeGray S."/>
            <person name="DeMaso C."/>
            <person name="Dhargay N."/>
            <person name="Dooley K."/>
            <person name="Dooley E."/>
            <person name="Doricent M."/>
            <person name="Dorje P."/>
            <person name="Dorjee K."/>
            <person name="Dupes A."/>
            <person name="Elong R."/>
            <person name="Falk J."/>
            <person name="Farina A."/>
            <person name="Faro S."/>
            <person name="Ferguson D."/>
            <person name="Fisher S."/>
            <person name="Foley C.D."/>
            <person name="Franke A."/>
            <person name="Friedrich D."/>
            <person name="Gadbois L."/>
            <person name="Gearin G."/>
            <person name="Gearin C.R."/>
            <person name="Giannoukos G."/>
            <person name="Goode T."/>
            <person name="Graham J."/>
            <person name="Grandbois E."/>
            <person name="Grewal S."/>
            <person name="Gyaltsen K."/>
            <person name="Hafez N."/>
            <person name="Hagos B."/>
            <person name="Hall J."/>
            <person name="Henson C."/>
            <person name="Hollinger A."/>
            <person name="Honan T."/>
            <person name="Huard M.D."/>
            <person name="Hughes L."/>
            <person name="Hurhula B."/>
            <person name="Husby M.E."/>
            <person name="Kamat A."/>
            <person name="Kanga B."/>
            <person name="Kashin S."/>
            <person name="Khazanovich D."/>
            <person name="Kisner P."/>
            <person name="Lance K."/>
            <person name="Lara M."/>
            <person name="Lee W."/>
            <person name="Lennon N."/>
            <person name="Letendre F."/>
            <person name="LeVine R."/>
            <person name="Lipovsky A."/>
            <person name="Liu X."/>
            <person name="Liu J."/>
            <person name="Liu S."/>
            <person name="Lokyitsang T."/>
            <person name="Lokyitsang Y."/>
            <person name="Lubonja R."/>
            <person name="Lui A."/>
            <person name="MacDonald P."/>
            <person name="Magnisalis V."/>
            <person name="Maru K."/>
            <person name="Matthews C."/>
            <person name="McCusker W."/>
            <person name="McDonough S."/>
            <person name="Mehta T."/>
            <person name="Meldrim J."/>
            <person name="Meneus L."/>
            <person name="Mihai O."/>
            <person name="Mihalev A."/>
            <person name="Mihova T."/>
            <person name="Mittelman R."/>
            <person name="Mlenga V."/>
            <person name="Montmayeur A."/>
            <person name="Mulrain L."/>
            <person name="Navidi A."/>
            <person name="Naylor J."/>
            <person name="Negash T."/>
            <person name="Nguyen T."/>
            <person name="Nguyen N."/>
            <person name="Nicol R."/>
            <person name="Norbu C."/>
            <person name="Norbu N."/>
            <person name="Novod N."/>
            <person name="O'Neill B."/>
            <person name="Osman S."/>
            <person name="Markiewicz E."/>
            <person name="Oyono O.L."/>
            <person name="Patti C."/>
            <person name="Phunkhang P."/>
            <person name="Pierre F."/>
            <person name="Priest M."/>
            <person name="Raghuraman S."/>
            <person name="Rege F."/>
            <person name="Reyes R."/>
            <person name="Rise C."/>
            <person name="Rogov P."/>
            <person name="Ross K."/>
            <person name="Ryan E."/>
            <person name="Settipalli S."/>
            <person name="Shea T."/>
            <person name="Sherpa N."/>
            <person name="Shi L."/>
            <person name="Shih D."/>
            <person name="Sparrow T."/>
            <person name="Spaulding J."/>
            <person name="Stalker J."/>
            <person name="Stange-Thomann N."/>
            <person name="Stavropoulos S."/>
            <person name="Stone C."/>
            <person name="Strader C."/>
            <person name="Tesfaye S."/>
            <person name="Thomson T."/>
            <person name="Thoulutsang Y."/>
            <person name="Thoulutsang D."/>
            <person name="Topham K."/>
            <person name="Topping I."/>
            <person name="Tsamla T."/>
            <person name="Vassiliev H."/>
            <person name="Vo A."/>
            <person name="Wangchuk T."/>
            <person name="Wangdi T."/>
            <person name="Weiand M."/>
            <person name="Wilkinson J."/>
            <person name="Wilson A."/>
            <person name="Yadav S."/>
            <person name="Young G."/>
            <person name="Yu Q."/>
            <person name="Zembek L."/>
            <person name="Zhong D."/>
            <person name="Zimmer A."/>
            <person name="Zwirko Z."/>
            <person name="Jaffe D.B."/>
            <person name="Alvarez P."/>
            <person name="Brockman W."/>
            <person name="Butler J."/>
            <person name="Chin C."/>
            <person name="Gnerre S."/>
            <person name="Grabherr M."/>
            <person name="Kleber M."/>
            <person name="Mauceli E."/>
            <person name="MacCallum I."/>
        </authorList>
    </citation>
    <scope>NUCLEOTIDE SEQUENCE [LARGE SCALE GENOMIC DNA]</scope>
    <source>
        <strain evidence="17">Tucson 15010-1051.87</strain>
    </source>
</reference>
<evidence type="ECO:0000256" key="8">
    <source>
        <dbReference type="ARBA" id="ARBA00023145"/>
    </source>
</evidence>
<dbReference type="InterPro" id="IPR050430">
    <property type="entry name" value="Peptidase_S1"/>
</dbReference>
<dbReference type="GO" id="GO:0004252">
    <property type="term" value="F:serine-type endopeptidase activity"/>
    <property type="evidence" value="ECO:0007669"/>
    <property type="project" value="UniProtKB-EC"/>
</dbReference>
<comment type="catalytic activity">
    <reaction evidence="10">
        <text>Preferential cleavage: Arg-|-Xaa, Lys-|-Xaa.</text>
        <dbReference type="EC" id="3.4.21.4"/>
    </reaction>
</comment>
<dbReference type="PANTHER" id="PTHR24276:SF91">
    <property type="entry name" value="AT26814P-RELATED"/>
    <property type="match status" value="1"/>
</dbReference>
<evidence type="ECO:0000256" key="11">
    <source>
        <dbReference type="ARBA" id="ARBA00038868"/>
    </source>
</evidence>
<dbReference type="InterPro" id="IPR001314">
    <property type="entry name" value="Peptidase_S1A"/>
</dbReference>
<dbReference type="STRING" id="7244.B4LDU3"/>
<keyword evidence="17" id="KW-1185">Reference proteome</keyword>
<evidence type="ECO:0000256" key="2">
    <source>
        <dbReference type="ARBA" id="ARBA00007664"/>
    </source>
</evidence>
<dbReference type="InParanoid" id="B4LDU3"/>
<proteinExistence type="inferred from homology"/>
<dbReference type="EMBL" id="CH940647">
    <property type="protein sequence ID" value="EDW68966.2"/>
    <property type="molecule type" value="Genomic_DNA"/>
</dbReference>
<evidence type="ECO:0000256" key="5">
    <source>
        <dbReference type="ARBA" id="ARBA00022729"/>
    </source>
</evidence>
<feature type="region of interest" description="Disordered" evidence="13">
    <location>
        <begin position="66"/>
        <end position="88"/>
    </location>
</feature>
<feature type="compositionally biased region" description="Polar residues" evidence="13">
    <location>
        <begin position="77"/>
        <end position="88"/>
    </location>
</feature>
<evidence type="ECO:0000256" key="4">
    <source>
        <dbReference type="ARBA" id="ARBA00022670"/>
    </source>
</evidence>
<dbReference type="InterPro" id="IPR043504">
    <property type="entry name" value="Peptidase_S1_PA_chymotrypsin"/>
</dbReference>
<accession>B4LDU3</accession>
<keyword evidence="7 12" id="KW-0720">Serine protease</keyword>
<dbReference type="GO" id="GO:0006508">
    <property type="term" value="P:proteolysis"/>
    <property type="evidence" value="ECO:0007669"/>
    <property type="project" value="UniProtKB-KW"/>
</dbReference>
<gene>
    <name evidence="16" type="primary">Dvir\GJ12380</name>
    <name evidence="16" type="ORF">Dvir_GJ12380</name>
</gene>
<dbReference type="InterPro" id="IPR033116">
    <property type="entry name" value="TRYPSIN_SER"/>
</dbReference>
<dbReference type="FunFam" id="2.40.10.10:FF:000068">
    <property type="entry name" value="transmembrane protease serine 2"/>
    <property type="match status" value="1"/>
</dbReference>
<dbReference type="Pfam" id="PF00089">
    <property type="entry name" value="Trypsin"/>
    <property type="match status" value="1"/>
</dbReference>
<dbReference type="PRINTS" id="PR00722">
    <property type="entry name" value="CHYMOTRYPSIN"/>
</dbReference>
<evidence type="ECO:0000256" key="12">
    <source>
        <dbReference type="RuleBase" id="RU363034"/>
    </source>
</evidence>
<dbReference type="GO" id="GO:0005576">
    <property type="term" value="C:extracellular region"/>
    <property type="evidence" value="ECO:0007669"/>
    <property type="project" value="UniProtKB-SubCell"/>
</dbReference>
<comment type="subcellular location">
    <subcellularLocation>
        <location evidence="1">Secreted</location>
        <location evidence="1">Extracellular space</location>
    </subcellularLocation>
</comment>
<evidence type="ECO:0000256" key="7">
    <source>
        <dbReference type="ARBA" id="ARBA00022825"/>
    </source>
</evidence>
<dbReference type="AlphaFoldDB" id="B4LDU3"/>
<keyword evidence="9" id="KW-1015">Disulfide bond</keyword>
<dbReference type="FunCoup" id="B4LDU3">
    <property type="interactions" value="11"/>
</dbReference>
<evidence type="ECO:0000256" key="6">
    <source>
        <dbReference type="ARBA" id="ARBA00022801"/>
    </source>
</evidence>
<dbReference type="PANTHER" id="PTHR24276">
    <property type="entry name" value="POLYSERASE-RELATED"/>
    <property type="match status" value="1"/>
</dbReference>
<dbReference type="EC" id="3.4.21.4" evidence="11"/>
<dbReference type="PROSITE" id="PS50240">
    <property type="entry name" value="TRYPSIN_DOM"/>
    <property type="match status" value="1"/>
</dbReference>
<keyword evidence="5 14" id="KW-0732">Signal</keyword>
<evidence type="ECO:0000256" key="10">
    <source>
        <dbReference type="ARBA" id="ARBA00036320"/>
    </source>
</evidence>
<dbReference type="Gene3D" id="2.40.10.10">
    <property type="entry name" value="Trypsin-like serine proteases"/>
    <property type="match status" value="1"/>
</dbReference>